<keyword evidence="2" id="KW-0547">Nucleotide-binding</keyword>
<dbReference type="Gene3D" id="3.30.260.10">
    <property type="entry name" value="TCP-1-like chaperonin intermediate domain"/>
    <property type="match status" value="2"/>
</dbReference>
<reference evidence="7 8" key="1">
    <citation type="journal article" date="2017" name="Nat. Commun.">
        <title>Genome assembly with in vitro proximity ligation data and whole-genome triplication in lettuce.</title>
        <authorList>
            <person name="Reyes-Chin-Wo S."/>
            <person name="Wang Z."/>
            <person name="Yang X."/>
            <person name="Kozik A."/>
            <person name="Arikit S."/>
            <person name="Song C."/>
            <person name="Xia L."/>
            <person name="Froenicke L."/>
            <person name="Lavelle D.O."/>
            <person name="Truco M.J."/>
            <person name="Xia R."/>
            <person name="Zhu S."/>
            <person name="Xu C."/>
            <person name="Xu H."/>
            <person name="Xu X."/>
            <person name="Cox K."/>
            <person name="Korf I."/>
            <person name="Meyers B.C."/>
            <person name="Michelmore R.W."/>
        </authorList>
    </citation>
    <scope>NUCLEOTIDE SEQUENCE [LARGE SCALE GENOMIC DNA]</scope>
    <source>
        <strain evidence="8">cv. Salinas</strain>
        <tissue evidence="7">Seedlings</tissue>
    </source>
</reference>
<evidence type="ECO:0008006" key="9">
    <source>
        <dbReference type="Google" id="ProtNLM"/>
    </source>
</evidence>
<feature type="coiled-coil region" evidence="6">
    <location>
        <begin position="419"/>
        <end position="446"/>
    </location>
</feature>
<dbReference type="HAMAP" id="MF_00600">
    <property type="entry name" value="CH60"/>
    <property type="match status" value="1"/>
</dbReference>
<dbReference type="PANTHER" id="PTHR45633">
    <property type="entry name" value="60 KDA HEAT SHOCK PROTEIN, MITOCHONDRIAL"/>
    <property type="match status" value="1"/>
</dbReference>
<dbReference type="GO" id="GO:0140662">
    <property type="term" value="F:ATP-dependent protein folding chaperone"/>
    <property type="evidence" value="ECO:0007669"/>
    <property type="project" value="InterPro"/>
</dbReference>
<evidence type="ECO:0000313" key="7">
    <source>
        <dbReference type="EMBL" id="KAJ0207746.1"/>
    </source>
</evidence>
<dbReference type="NCBIfam" id="NF000592">
    <property type="entry name" value="PRK00013.1"/>
    <property type="match status" value="1"/>
</dbReference>
<comment type="caution">
    <text evidence="7">The sequence shown here is derived from an EMBL/GenBank/DDBJ whole genome shotgun (WGS) entry which is preliminary data.</text>
</comment>
<evidence type="ECO:0000256" key="4">
    <source>
        <dbReference type="ARBA" id="ARBA00023186"/>
    </source>
</evidence>
<dbReference type="SUPFAM" id="SSF48592">
    <property type="entry name" value="GroEL equatorial domain-like"/>
    <property type="match status" value="1"/>
</dbReference>
<dbReference type="AlphaFoldDB" id="A0A9R1VNF4"/>
<dbReference type="GO" id="GO:0006457">
    <property type="term" value="P:protein folding"/>
    <property type="evidence" value="ECO:0000318"/>
    <property type="project" value="GO_Central"/>
</dbReference>
<sequence>MASITPLSSIGTFGSTNKAVTSSLESLSSFSSISSTPLAHRRQNVVMHRRSTLKVNAMAKEIYLNKDGSAIKKLQAGVNKLADLVGVTLGPKGRNVVLESKYGSPKIVNDGVTVAKEVELEDPVENIGAKLVRQAASKTNDLAGDGTTTSVVLAQGLITEGVKVVAAGANPIQITRGIEKTTKALVEELKKMSKEVTDSELADVAAVSAGNNEEVGQMIAEAMSKVGRKGVVTLEEGKSAENHLYVVEGMQFDRGYLSPYFVTDSEKMSVEFENCKLLLVDKKVTNARDLVGVLEDAIKGGYPILIIAEDVEQEALATLVVNKLRGSLKIAALKAPGFGDRKSQYLDDIAILTGGKVFNYSLCPHLVPKLFKFLLRTGTVIREEVGLTLENAGSEVLGLAAKVVLTKDTTTIVGDGSTQELVNRRVAQIRNLVEAAEQDYEKEKLNERIAKLSGGVAVIQVGAQTETELKEKKLRVEDALNATKAAVEEGIVVGGGCTLLRLAAKVDAIKETLENDEQKVGAEIVKRALGYPMKLIAKNAGVNGSVVIEKVLASDNYKFGYNAATGKYEDLMAAGIIDPTKVVRCCLEHASSVAKTFLTSDAVVVEIKEPEPMVAGNPMDNSGYGY</sequence>
<keyword evidence="8" id="KW-1185">Reference proteome</keyword>
<evidence type="ECO:0000256" key="3">
    <source>
        <dbReference type="ARBA" id="ARBA00022840"/>
    </source>
</evidence>
<evidence type="ECO:0000256" key="5">
    <source>
        <dbReference type="RuleBase" id="RU000418"/>
    </source>
</evidence>
<keyword evidence="3" id="KW-0067">ATP-binding</keyword>
<dbReference type="Proteomes" id="UP000235145">
    <property type="component" value="Unassembled WGS sequence"/>
</dbReference>
<organism evidence="7 8">
    <name type="scientific">Lactuca sativa</name>
    <name type="common">Garden lettuce</name>
    <dbReference type="NCBI Taxonomy" id="4236"/>
    <lineage>
        <taxon>Eukaryota</taxon>
        <taxon>Viridiplantae</taxon>
        <taxon>Streptophyta</taxon>
        <taxon>Embryophyta</taxon>
        <taxon>Tracheophyta</taxon>
        <taxon>Spermatophyta</taxon>
        <taxon>Magnoliopsida</taxon>
        <taxon>eudicotyledons</taxon>
        <taxon>Gunneridae</taxon>
        <taxon>Pentapetalae</taxon>
        <taxon>asterids</taxon>
        <taxon>campanulids</taxon>
        <taxon>Asterales</taxon>
        <taxon>Asteraceae</taxon>
        <taxon>Cichorioideae</taxon>
        <taxon>Cichorieae</taxon>
        <taxon>Lactucinae</taxon>
        <taxon>Lactuca</taxon>
    </lineage>
</organism>
<dbReference type="PRINTS" id="PR00298">
    <property type="entry name" value="CHAPERONIN60"/>
</dbReference>
<dbReference type="Pfam" id="PF00118">
    <property type="entry name" value="Cpn60_TCP1"/>
    <property type="match status" value="1"/>
</dbReference>
<dbReference type="NCBIfam" id="NF009487">
    <property type="entry name" value="PRK12849.1"/>
    <property type="match status" value="1"/>
</dbReference>
<accession>A0A9R1VNF4</accession>
<dbReference type="SUPFAM" id="SSF54849">
    <property type="entry name" value="GroEL-intermediate domain like"/>
    <property type="match status" value="1"/>
</dbReference>
<dbReference type="InterPro" id="IPR002423">
    <property type="entry name" value="Cpn60/GroEL/TCP-1"/>
</dbReference>
<evidence type="ECO:0000256" key="1">
    <source>
        <dbReference type="ARBA" id="ARBA00006607"/>
    </source>
</evidence>
<dbReference type="InterPro" id="IPR027413">
    <property type="entry name" value="GROEL-like_equatorial_sf"/>
</dbReference>
<dbReference type="Gene3D" id="1.10.560.10">
    <property type="entry name" value="GroEL-like equatorial domain"/>
    <property type="match status" value="2"/>
</dbReference>
<dbReference type="PROSITE" id="PS00296">
    <property type="entry name" value="CHAPERONINS_CPN60"/>
    <property type="match status" value="1"/>
</dbReference>
<dbReference type="GO" id="GO:0042026">
    <property type="term" value="P:protein refolding"/>
    <property type="evidence" value="ECO:0007669"/>
    <property type="project" value="InterPro"/>
</dbReference>
<dbReference type="InterPro" id="IPR018370">
    <property type="entry name" value="Chaperonin_Cpn60_CS"/>
</dbReference>
<gene>
    <name evidence="7" type="ORF">LSAT_V11C500276860</name>
</gene>
<evidence type="ECO:0000313" key="8">
    <source>
        <dbReference type="Proteomes" id="UP000235145"/>
    </source>
</evidence>
<comment type="similarity">
    <text evidence="1 5">Belongs to the chaperonin (HSP60) family.</text>
</comment>
<protein>
    <recommendedName>
        <fullName evidence="9">RuBisCO large subunit-binding protein subunit beta, chloroplastic</fullName>
    </recommendedName>
</protein>
<dbReference type="InterPro" id="IPR027409">
    <property type="entry name" value="GroEL-like_apical_dom_sf"/>
</dbReference>
<dbReference type="SUPFAM" id="SSF52029">
    <property type="entry name" value="GroEL apical domain-like"/>
    <property type="match status" value="1"/>
</dbReference>
<dbReference type="FunFam" id="3.50.7.10:FF:000001">
    <property type="entry name" value="60 kDa chaperonin"/>
    <property type="match status" value="1"/>
</dbReference>
<dbReference type="InterPro" id="IPR027410">
    <property type="entry name" value="TCP-1-like_intermed_sf"/>
</dbReference>
<evidence type="ECO:0000256" key="2">
    <source>
        <dbReference type="ARBA" id="ARBA00022741"/>
    </source>
</evidence>
<dbReference type="EMBL" id="NBSK02000005">
    <property type="protein sequence ID" value="KAJ0207746.1"/>
    <property type="molecule type" value="Genomic_DNA"/>
</dbReference>
<dbReference type="CDD" id="cd03344">
    <property type="entry name" value="GroEL"/>
    <property type="match status" value="1"/>
</dbReference>
<keyword evidence="6" id="KW-0175">Coiled coil</keyword>
<name>A0A9R1VNF4_LACSA</name>
<proteinExistence type="inferred from homology"/>
<dbReference type="GO" id="GO:0005524">
    <property type="term" value="F:ATP binding"/>
    <property type="evidence" value="ECO:0007669"/>
    <property type="project" value="UniProtKB-KW"/>
</dbReference>
<dbReference type="Gene3D" id="3.50.7.10">
    <property type="entry name" value="GroEL"/>
    <property type="match status" value="2"/>
</dbReference>
<dbReference type="InterPro" id="IPR001844">
    <property type="entry name" value="Cpn60/GroEL"/>
</dbReference>
<evidence type="ECO:0000256" key="6">
    <source>
        <dbReference type="SAM" id="Coils"/>
    </source>
</evidence>
<keyword evidence="4" id="KW-0143">Chaperone</keyword>